<dbReference type="EMBL" id="MFDM01000028">
    <property type="protein sequence ID" value="OGE42244.1"/>
    <property type="molecule type" value="Genomic_DNA"/>
</dbReference>
<name>A0A1F5KN20_9BACT</name>
<dbReference type="AlphaFoldDB" id="A0A1F5KN20"/>
<dbReference type="Proteomes" id="UP000178565">
    <property type="component" value="Unassembled WGS sequence"/>
</dbReference>
<feature type="domain" description="Methyltransferase type 11" evidence="1">
    <location>
        <begin position="65"/>
        <end position="159"/>
    </location>
</feature>
<dbReference type="STRING" id="1797785.A3B45_04420"/>
<evidence type="ECO:0000259" key="1">
    <source>
        <dbReference type="Pfam" id="PF08241"/>
    </source>
</evidence>
<evidence type="ECO:0000313" key="3">
    <source>
        <dbReference type="Proteomes" id="UP000178565"/>
    </source>
</evidence>
<comment type="caution">
    <text evidence="2">The sequence shown here is derived from an EMBL/GenBank/DDBJ whole genome shotgun (WGS) entry which is preliminary data.</text>
</comment>
<dbReference type="InterPro" id="IPR013216">
    <property type="entry name" value="Methyltransf_11"/>
</dbReference>
<sequence length="244" mass="28549">MFLIESQVYHNYYDILLKIMLNTVTKHNIKTFTERIEQYKTYELTIGEKYLIKKYFDKSGGKILVLGCGAGRTLIPLQKMGYQVTGIDMTPKMVKVAQEKVKGLPVKVLEMDACQLDFPKNSFDIIFFPANGMSCIYPDIFKCISEAQRVMQPQGLFVFSTHSRFNLKALPRFFEGPYANYKGFILYRSTPLDWLKLKKYFQKIKIIPYSSIECPWKKADWKDVIHKLLPFFDRATYYICIGKK</sequence>
<reference evidence="2 3" key="1">
    <citation type="journal article" date="2016" name="Nat. Commun.">
        <title>Thousands of microbial genomes shed light on interconnected biogeochemical processes in an aquifer system.</title>
        <authorList>
            <person name="Anantharaman K."/>
            <person name="Brown C.T."/>
            <person name="Hug L.A."/>
            <person name="Sharon I."/>
            <person name="Castelle C.J."/>
            <person name="Probst A.J."/>
            <person name="Thomas B.C."/>
            <person name="Singh A."/>
            <person name="Wilkins M.J."/>
            <person name="Karaoz U."/>
            <person name="Brodie E.L."/>
            <person name="Williams K.H."/>
            <person name="Hubbard S.S."/>
            <person name="Banfield J.F."/>
        </authorList>
    </citation>
    <scope>NUCLEOTIDE SEQUENCE [LARGE SCALE GENOMIC DNA]</scope>
</reference>
<proteinExistence type="predicted"/>
<dbReference type="SUPFAM" id="SSF53335">
    <property type="entry name" value="S-adenosyl-L-methionine-dependent methyltransferases"/>
    <property type="match status" value="1"/>
</dbReference>
<gene>
    <name evidence="2" type="ORF">A3B45_04420</name>
</gene>
<dbReference type="InterPro" id="IPR029063">
    <property type="entry name" value="SAM-dependent_MTases_sf"/>
</dbReference>
<dbReference type="Gene3D" id="3.40.50.150">
    <property type="entry name" value="Vaccinia Virus protein VP39"/>
    <property type="match status" value="1"/>
</dbReference>
<dbReference type="CDD" id="cd02440">
    <property type="entry name" value="AdoMet_MTases"/>
    <property type="match status" value="1"/>
</dbReference>
<dbReference type="PANTHER" id="PTHR43591">
    <property type="entry name" value="METHYLTRANSFERASE"/>
    <property type="match status" value="1"/>
</dbReference>
<dbReference type="GO" id="GO:0008757">
    <property type="term" value="F:S-adenosylmethionine-dependent methyltransferase activity"/>
    <property type="evidence" value="ECO:0007669"/>
    <property type="project" value="InterPro"/>
</dbReference>
<organism evidence="2 3">
    <name type="scientific">Candidatus Daviesbacteria bacterium RIFCSPLOWO2_01_FULL_39_12</name>
    <dbReference type="NCBI Taxonomy" id="1797785"/>
    <lineage>
        <taxon>Bacteria</taxon>
        <taxon>Candidatus Daviesiibacteriota</taxon>
    </lineage>
</organism>
<dbReference type="Pfam" id="PF08241">
    <property type="entry name" value="Methyltransf_11"/>
    <property type="match status" value="1"/>
</dbReference>
<protein>
    <recommendedName>
        <fullName evidence="1">Methyltransferase type 11 domain-containing protein</fullName>
    </recommendedName>
</protein>
<evidence type="ECO:0000313" key="2">
    <source>
        <dbReference type="EMBL" id="OGE42244.1"/>
    </source>
</evidence>
<accession>A0A1F5KN20</accession>